<sequence length="126" mass="15328">MKSWQEIWAYNKYWVMARSQQVYNQIRTLASNNEWNVDKQSYFNQLIKDLELKEPTNATLTTAYQHVWGYFKKICTEDEKIIYKKYLSELSTDNDDLGPYLVHLTDKYKVKYLEKSRIIQELKKRE</sequence>
<keyword evidence="3" id="KW-1185">Reference proteome</keyword>
<evidence type="ECO:0000313" key="2">
    <source>
        <dbReference type="EMBL" id="MCK8624553.1"/>
    </source>
</evidence>
<evidence type="ECO:0000259" key="1">
    <source>
        <dbReference type="Pfam" id="PF08349"/>
    </source>
</evidence>
<feature type="domain" description="DUF1722" evidence="1">
    <location>
        <begin position="12"/>
        <end position="120"/>
    </location>
</feature>
<organism evidence="2 3">
    <name type="scientific">Apilactobacillus xinyiensis</name>
    <dbReference type="NCBI Taxonomy" id="2841032"/>
    <lineage>
        <taxon>Bacteria</taxon>
        <taxon>Bacillati</taxon>
        <taxon>Bacillota</taxon>
        <taxon>Bacilli</taxon>
        <taxon>Lactobacillales</taxon>
        <taxon>Lactobacillaceae</taxon>
        <taxon>Apilactobacillus</taxon>
    </lineage>
</organism>
<evidence type="ECO:0000313" key="3">
    <source>
        <dbReference type="Proteomes" id="UP001522905"/>
    </source>
</evidence>
<proteinExistence type="predicted"/>
<dbReference type="InterPro" id="IPR013560">
    <property type="entry name" value="DUF1722"/>
</dbReference>
<name>A0ABT0I1F8_9LACO</name>
<dbReference type="EMBL" id="JAJIAO010000002">
    <property type="protein sequence ID" value="MCK8624553.1"/>
    <property type="molecule type" value="Genomic_DNA"/>
</dbReference>
<dbReference type="Pfam" id="PF08349">
    <property type="entry name" value="DUF1722"/>
    <property type="match status" value="1"/>
</dbReference>
<accession>A0ABT0I1F8</accession>
<reference evidence="2 3" key="1">
    <citation type="submission" date="2021-11" db="EMBL/GenBank/DDBJ databases">
        <title>Comparative genomics of bee honey and flower isolates.</title>
        <authorList>
            <person name="Bechtner J.D."/>
            <person name="Gallus M.K."/>
            <person name="Ehrmann M."/>
        </authorList>
    </citation>
    <scope>NUCLEOTIDE SEQUENCE [LARGE SCALE GENOMIC DNA]</scope>
    <source>
        <strain evidence="2 3">M161</strain>
    </source>
</reference>
<protein>
    <submittedName>
        <fullName evidence="2">YbgA family protein</fullName>
    </submittedName>
</protein>
<gene>
    <name evidence="2" type="ORF">LNP07_03390</name>
</gene>
<comment type="caution">
    <text evidence="2">The sequence shown here is derived from an EMBL/GenBank/DDBJ whole genome shotgun (WGS) entry which is preliminary data.</text>
</comment>
<dbReference type="Proteomes" id="UP001522905">
    <property type="component" value="Unassembled WGS sequence"/>
</dbReference>